<dbReference type="InParanoid" id="A0A409Y2H9"/>
<dbReference type="Gene3D" id="3.40.50.720">
    <property type="entry name" value="NAD(P)-binding Rossmann-like Domain"/>
    <property type="match status" value="2"/>
</dbReference>
<keyword evidence="6" id="KW-1185">Reference proteome</keyword>
<evidence type="ECO:0000256" key="1">
    <source>
        <dbReference type="ARBA" id="ARBA00023002"/>
    </source>
</evidence>
<dbReference type="PANTHER" id="PTHR10366:SF562">
    <property type="entry name" value="ALDEHYDE REDUCTASE II (AFU_ORTHOLOGUE AFUA_1G11360)"/>
    <property type="match status" value="1"/>
</dbReference>
<accession>A0A409Y2H9</accession>
<comment type="caution">
    <text evidence="5">The sequence shown here is derived from an EMBL/GenBank/DDBJ whole genome shotgun (WGS) entry which is preliminary data.</text>
</comment>
<feature type="signal peptide" evidence="3">
    <location>
        <begin position="1"/>
        <end position="19"/>
    </location>
</feature>
<evidence type="ECO:0000256" key="3">
    <source>
        <dbReference type="SAM" id="SignalP"/>
    </source>
</evidence>
<dbReference type="STRING" id="231916.A0A409Y2H9"/>
<evidence type="ECO:0000259" key="4">
    <source>
        <dbReference type="Pfam" id="PF01370"/>
    </source>
</evidence>
<dbReference type="AlphaFoldDB" id="A0A409Y2H9"/>
<feature type="chain" id="PRO_5019065403" description="NAD-dependent epimerase/dehydratase domain-containing protein" evidence="3">
    <location>
        <begin position="20"/>
        <end position="792"/>
    </location>
</feature>
<protein>
    <recommendedName>
        <fullName evidence="4">NAD-dependent epimerase/dehydratase domain-containing protein</fullName>
    </recommendedName>
</protein>
<proteinExistence type="inferred from homology"/>
<keyword evidence="3" id="KW-0732">Signal</keyword>
<dbReference type="InterPro" id="IPR001509">
    <property type="entry name" value="Epimerase_deHydtase"/>
</dbReference>
<comment type="similarity">
    <text evidence="2">Belongs to the NAD(P)-dependent epimerase/dehydratase family. Dihydroflavonol-4-reductase subfamily.</text>
</comment>
<dbReference type="EMBL" id="NHYE01001278">
    <property type="protein sequence ID" value="PPQ97209.1"/>
    <property type="molecule type" value="Genomic_DNA"/>
</dbReference>
<dbReference type="GO" id="GO:0016616">
    <property type="term" value="F:oxidoreductase activity, acting on the CH-OH group of donors, NAD or NADP as acceptor"/>
    <property type="evidence" value="ECO:0007669"/>
    <property type="project" value="TreeGrafter"/>
</dbReference>
<reference evidence="5 6" key="1">
    <citation type="journal article" date="2018" name="Evol. Lett.">
        <title>Horizontal gene cluster transfer increased hallucinogenic mushroom diversity.</title>
        <authorList>
            <person name="Reynolds H.T."/>
            <person name="Vijayakumar V."/>
            <person name="Gluck-Thaler E."/>
            <person name="Korotkin H.B."/>
            <person name="Matheny P.B."/>
            <person name="Slot J.C."/>
        </authorList>
    </citation>
    <scope>NUCLEOTIDE SEQUENCE [LARGE SCALE GENOMIC DNA]</scope>
    <source>
        <strain evidence="5 6">SRW20</strain>
    </source>
</reference>
<evidence type="ECO:0000256" key="2">
    <source>
        <dbReference type="ARBA" id="ARBA00023445"/>
    </source>
</evidence>
<gene>
    <name evidence="5" type="ORF">CVT26_000738</name>
</gene>
<dbReference type="InterPro" id="IPR050425">
    <property type="entry name" value="NAD(P)_dehydrat-like"/>
</dbReference>
<feature type="domain" description="NAD-dependent epimerase/dehydratase" evidence="4">
    <location>
        <begin position="110"/>
        <end position="311"/>
    </location>
</feature>
<name>A0A409Y2H9_9AGAR</name>
<dbReference type="Pfam" id="PF01370">
    <property type="entry name" value="Epimerase"/>
    <property type="match status" value="2"/>
</dbReference>
<sequence>MWIVLLSFLLFDWCDELETLEETTMAKELVLVGDSLGYWRNEIAYRDIPAGYWDQWIYRRTYCRRAVEAWVPCSRASVTYRINLGLALMSMVFHFDRTARGAKYDQLVKTVNVPDLEFVKVDDIATGDFTEALKGVDAVVHIACPLPGRKDIDETFKSAIEGTLNVVRQAEKAGIKKFVVTSSFGTVLSPTHMPAFAGLTFDETMWGRLDEKEFLKNQGDKYYVYFTAKIKAEQALWEFAADHPHINVATILPGYVIGPYPKTFPRPTSIAATGTNDFVHGLINKGEVPFAPNWIVDVRDVAKGHVLALGKLPLPADDVGRFIINGATYPWKKAAEHLKKAKPELADRIIDLDTVNPLPGVLSDLDTTRAREILGIQEFIPTEKTFEDTVDDLLVLEQEVGLCRDCPGRPFKACLWPRWIPEVLYHEQFEPMLSEILRSILGSWNFLAEEYQTMSEKLVLITGVTGFVAGHTTDMLLARGYRVRGTVRSSKYDTVRKTVQKTGLEFVKIDEVASDDFTDALKGVDAVLHLACVLPGRQTLDETFKSAIEGTMNVVRQAQKAGIKKVVVTSTFGNLLNPSHRPMFQGLTFNETQWGDCSRDEFERNKDDKYYIYFTAKMNAEHALWEFAAEHPDLEVATILPGLILGPYSKTFPLPTSVGTMGTNDFIHGMINKGEVPFAPVWLVDVRDVAKAHIMALEKLPLPADDLKRFTINAGTFPWKKLAEHLLKTKPELRDRIIPLDTVPPLPGPLGSLDTTRAKEILGFTECIPMEKTFEDAVDDILMLEKLWAKKE</sequence>
<dbReference type="InterPro" id="IPR036291">
    <property type="entry name" value="NAD(P)-bd_dom_sf"/>
</dbReference>
<evidence type="ECO:0000313" key="5">
    <source>
        <dbReference type="EMBL" id="PPQ97209.1"/>
    </source>
</evidence>
<evidence type="ECO:0000313" key="6">
    <source>
        <dbReference type="Proteomes" id="UP000284706"/>
    </source>
</evidence>
<organism evidence="5 6">
    <name type="scientific">Gymnopilus dilepis</name>
    <dbReference type="NCBI Taxonomy" id="231916"/>
    <lineage>
        <taxon>Eukaryota</taxon>
        <taxon>Fungi</taxon>
        <taxon>Dikarya</taxon>
        <taxon>Basidiomycota</taxon>
        <taxon>Agaricomycotina</taxon>
        <taxon>Agaricomycetes</taxon>
        <taxon>Agaricomycetidae</taxon>
        <taxon>Agaricales</taxon>
        <taxon>Agaricineae</taxon>
        <taxon>Hymenogastraceae</taxon>
        <taxon>Gymnopilus</taxon>
    </lineage>
</organism>
<feature type="domain" description="NAD-dependent epimerase/dehydratase" evidence="4">
    <location>
        <begin position="459"/>
        <end position="699"/>
    </location>
</feature>
<dbReference type="PANTHER" id="PTHR10366">
    <property type="entry name" value="NAD DEPENDENT EPIMERASE/DEHYDRATASE"/>
    <property type="match status" value="1"/>
</dbReference>
<dbReference type="SUPFAM" id="SSF51735">
    <property type="entry name" value="NAD(P)-binding Rossmann-fold domains"/>
    <property type="match status" value="2"/>
</dbReference>
<dbReference type="Proteomes" id="UP000284706">
    <property type="component" value="Unassembled WGS sequence"/>
</dbReference>
<dbReference type="OrthoDB" id="2735536at2759"/>
<keyword evidence="1" id="KW-0560">Oxidoreductase</keyword>